<feature type="signal peptide" evidence="1">
    <location>
        <begin position="1"/>
        <end position="33"/>
    </location>
</feature>
<evidence type="ECO:0000313" key="3">
    <source>
        <dbReference type="Proteomes" id="UP000289260"/>
    </source>
</evidence>
<protein>
    <submittedName>
        <fullName evidence="2">Uncharacterized protein</fullName>
    </submittedName>
</protein>
<dbReference type="Proteomes" id="UP000289260">
    <property type="component" value="Chromosome"/>
</dbReference>
<sequence>MFPACLMLSRSWAGAVALILAALLFSACTPVREQPTDEAMNSPLSPYWSAIGDYSLGDAIVIDEAAAAEADTPAYGDLVAECMKEQGFDYWPEPVEDAPGEFDDEEFTVERAAQQGYGIVPPYREFEYQPVTEETAITDPNQYYTSKMSASMFAAYSEALFGADWDGIDPEDAEYDWREGGCDAAARHEIESAGVVSEETGEDGGASIEATPYDDLIELMNIIPEEVESSASWRRVLGEWSDCMAERGHVFDTWEHAGDSIFEEYDELMAATQPGATSLEDTVFLEDGQDWLPDKAKYEALYEQERTIAVADIECRQEVDIEAATDRIIGELEQEFVDRHRDRLDEMKRWFEAHPSIGQ</sequence>
<proteinExistence type="predicted"/>
<dbReference type="EMBL" id="CP035806">
    <property type="protein sequence ID" value="QBE47565.1"/>
    <property type="molecule type" value="Genomic_DNA"/>
</dbReference>
<keyword evidence="3" id="KW-1185">Reference proteome</keyword>
<gene>
    <name evidence="2" type="ORF">EVS81_00900</name>
</gene>
<accession>A0A4P6KBA2</accession>
<feature type="chain" id="PRO_5020974581" evidence="1">
    <location>
        <begin position="34"/>
        <end position="359"/>
    </location>
</feature>
<evidence type="ECO:0000256" key="1">
    <source>
        <dbReference type="SAM" id="SignalP"/>
    </source>
</evidence>
<reference evidence="2 3" key="1">
    <citation type="submission" date="2019-02" db="EMBL/GenBank/DDBJ databases">
        <authorList>
            <person name="Sun L."/>
            <person name="Pan D."/>
            <person name="Wu X."/>
        </authorList>
    </citation>
    <scope>NUCLEOTIDE SEQUENCE [LARGE SCALE GENOMIC DNA]</scope>
    <source>
        <strain evidence="2 3">JW-1</strain>
    </source>
</reference>
<dbReference type="AlphaFoldDB" id="A0A4P6KBA2"/>
<dbReference type="OrthoDB" id="3403621at2"/>
<organism evidence="2 3">
    <name type="scientific">Leucobacter triazinivorans</name>
    <dbReference type="NCBI Taxonomy" id="1784719"/>
    <lineage>
        <taxon>Bacteria</taxon>
        <taxon>Bacillati</taxon>
        <taxon>Actinomycetota</taxon>
        <taxon>Actinomycetes</taxon>
        <taxon>Micrococcales</taxon>
        <taxon>Microbacteriaceae</taxon>
        <taxon>Leucobacter</taxon>
    </lineage>
</organism>
<name>A0A4P6KBA2_9MICO</name>
<dbReference type="KEGG" id="ltr:EVS81_00900"/>
<keyword evidence="1" id="KW-0732">Signal</keyword>
<evidence type="ECO:0000313" key="2">
    <source>
        <dbReference type="EMBL" id="QBE47565.1"/>
    </source>
</evidence>